<comment type="similarity">
    <text evidence="2">Belongs to the DoxX family.</text>
</comment>
<proteinExistence type="inferred from homology"/>
<comment type="caution">
    <text evidence="8">The sequence shown here is derived from an EMBL/GenBank/DDBJ whole genome shotgun (WGS) entry which is preliminary data.</text>
</comment>
<evidence type="ECO:0000256" key="3">
    <source>
        <dbReference type="ARBA" id="ARBA00022475"/>
    </source>
</evidence>
<dbReference type="Pfam" id="PF07681">
    <property type="entry name" value="DoxX"/>
    <property type="match status" value="1"/>
</dbReference>
<dbReference type="InterPro" id="IPR032808">
    <property type="entry name" value="DoxX"/>
</dbReference>
<keyword evidence="4 7" id="KW-0812">Transmembrane</keyword>
<dbReference type="PANTHER" id="PTHR33452">
    <property type="entry name" value="OXIDOREDUCTASE CATD-RELATED"/>
    <property type="match status" value="1"/>
</dbReference>
<keyword evidence="9" id="KW-1185">Reference proteome</keyword>
<feature type="transmembrane region" description="Helical" evidence="7">
    <location>
        <begin position="61"/>
        <end position="85"/>
    </location>
</feature>
<keyword evidence="6 7" id="KW-0472">Membrane</keyword>
<dbReference type="PANTHER" id="PTHR33452:SF10">
    <property type="entry name" value="OXIDOREDUCTASE MHQP-RELATED"/>
    <property type="match status" value="1"/>
</dbReference>
<keyword evidence="5 7" id="KW-1133">Transmembrane helix</keyword>
<evidence type="ECO:0000313" key="9">
    <source>
        <dbReference type="Proteomes" id="UP001596109"/>
    </source>
</evidence>
<dbReference type="RefSeq" id="WP_381432801.1">
    <property type="nucleotide sequence ID" value="NZ_JBHSNO010000005.1"/>
</dbReference>
<comment type="subcellular location">
    <subcellularLocation>
        <location evidence="1">Cell membrane</location>
        <topology evidence="1">Multi-pass membrane protein</topology>
    </subcellularLocation>
</comment>
<evidence type="ECO:0000256" key="2">
    <source>
        <dbReference type="ARBA" id="ARBA00006679"/>
    </source>
</evidence>
<feature type="transmembrane region" description="Helical" evidence="7">
    <location>
        <begin position="106"/>
        <end position="125"/>
    </location>
</feature>
<sequence length="127" mass="13198">MLDLGVLLIRIMIGLVFVLYGTQKLFGWFGGYGIKGTGGFFESIGIKPGNLVAAVSGIFELVAGVLFILGIFLPLGATLITIIMIGAIAKVHGAKGFSNTAGGYEYNVMLIIVAIGLALIGPGMYSI</sequence>
<evidence type="ECO:0000256" key="4">
    <source>
        <dbReference type="ARBA" id="ARBA00022692"/>
    </source>
</evidence>
<protein>
    <submittedName>
        <fullName evidence="8">DoxX family protein</fullName>
    </submittedName>
</protein>
<dbReference type="EMBL" id="JBHSNO010000005">
    <property type="protein sequence ID" value="MFC5588963.1"/>
    <property type="molecule type" value="Genomic_DNA"/>
</dbReference>
<evidence type="ECO:0000256" key="1">
    <source>
        <dbReference type="ARBA" id="ARBA00004651"/>
    </source>
</evidence>
<dbReference type="InterPro" id="IPR051907">
    <property type="entry name" value="DoxX-like_oxidoreductase"/>
</dbReference>
<evidence type="ECO:0000256" key="5">
    <source>
        <dbReference type="ARBA" id="ARBA00022989"/>
    </source>
</evidence>
<evidence type="ECO:0000256" key="6">
    <source>
        <dbReference type="ARBA" id="ARBA00023136"/>
    </source>
</evidence>
<accession>A0ABW0TJ19</accession>
<name>A0ABW0TJ19_9BACL</name>
<organism evidence="8 9">
    <name type="scientific">Sporosarcina soli</name>
    <dbReference type="NCBI Taxonomy" id="334736"/>
    <lineage>
        <taxon>Bacteria</taxon>
        <taxon>Bacillati</taxon>
        <taxon>Bacillota</taxon>
        <taxon>Bacilli</taxon>
        <taxon>Bacillales</taxon>
        <taxon>Caryophanaceae</taxon>
        <taxon>Sporosarcina</taxon>
    </lineage>
</organism>
<keyword evidence="3" id="KW-1003">Cell membrane</keyword>
<evidence type="ECO:0000313" key="8">
    <source>
        <dbReference type="EMBL" id="MFC5588963.1"/>
    </source>
</evidence>
<evidence type="ECO:0000256" key="7">
    <source>
        <dbReference type="SAM" id="Phobius"/>
    </source>
</evidence>
<reference evidence="9" key="1">
    <citation type="journal article" date="2019" name="Int. J. Syst. Evol. Microbiol.">
        <title>The Global Catalogue of Microorganisms (GCM) 10K type strain sequencing project: providing services to taxonomists for standard genome sequencing and annotation.</title>
        <authorList>
            <consortium name="The Broad Institute Genomics Platform"/>
            <consortium name="The Broad Institute Genome Sequencing Center for Infectious Disease"/>
            <person name="Wu L."/>
            <person name="Ma J."/>
        </authorList>
    </citation>
    <scope>NUCLEOTIDE SEQUENCE [LARGE SCALE GENOMIC DNA]</scope>
    <source>
        <strain evidence="9">CGMCC 4.1434</strain>
    </source>
</reference>
<feature type="transmembrane region" description="Helical" evidence="7">
    <location>
        <begin position="7"/>
        <end position="26"/>
    </location>
</feature>
<dbReference type="Proteomes" id="UP001596109">
    <property type="component" value="Unassembled WGS sequence"/>
</dbReference>
<gene>
    <name evidence="8" type="ORF">ACFPRA_08695</name>
</gene>